<sequence>MLSHLRHLNLVSLIGYCNEGNEMILVYDYMARGTLRDHLYNSDDPPLSWEQRLRICVGAARGLHYLHRGAKQTIIHRDVKTTNILLDEKWVAKVSDFGLSKTGPTGVSMTHVSTDVKGSFGYLDPEYFRRQQLTEKSDVYSFGVVLCEVICARPPLIRNAETEQVSLAEWVRKCYHSGTLGSIVDPFLTGKIAPECLKKFGEIAVNCLRDDGIERPTMEGVVGDLEFALQLQESRNERKSAIGGTGDDALTCSSGRWTNGKSSSGELSFSNKDTDTLSSGAGIAFSELMDPKGR</sequence>
<comment type="subcellular location">
    <subcellularLocation>
        <location evidence="1">Membrane</location>
        <topology evidence="1">Single-pass type I membrane protein</topology>
    </subcellularLocation>
</comment>
<evidence type="ECO:0000256" key="9">
    <source>
        <dbReference type="ARBA" id="ARBA00022989"/>
    </source>
</evidence>
<dbReference type="OrthoDB" id="1720310at2759"/>
<keyword evidence="10" id="KW-0472">Membrane</keyword>
<keyword evidence="9" id="KW-1133">Transmembrane helix</keyword>
<dbReference type="PROSITE" id="PS00108">
    <property type="entry name" value="PROTEIN_KINASE_ST"/>
    <property type="match status" value="1"/>
</dbReference>
<keyword evidence="3" id="KW-0808">Transferase</keyword>
<reference evidence="14" key="1">
    <citation type="submission" date="2018-07" db="EMBL/GenBank/DDBJ databases">
        <authorList>
            <person name="Gao Z.-S."/>
            <person name="Jia H.-M."/>
            <person name="Jia H.-J."/>
            <person name="Cai Q.-L."/>
            <person name="Wang Y."/>
            <person name="Zhao H.-B."/>
        </authorList>
    </citation>
    <scope>NUCLEOTIDE SEQUENCE</scope>
    <source>
        <tissue evidence="14">Leaves</tissue>
    </source>
</reference>
<organism evidence="14 16">
    <name type="scientific">Morella rubra</name>
    <name type="common">Chinese bayberry</name>
    <dbReference type="NCBI Taxonomy" id="262757"/>
    <lineage>
        <taxon>Eukaryota</taxon>
        <taxon>Viridiplantae</taxon>
        <taxon>Streptophyta</taxon>
        <taxon>Embryophyta</taxon>
        <taxon>Tracheophyta</taxon>
        <taxon>Spermatophyta</taxon>
        <taxon>Magnoliopsida</taxon>
        <taxon>eudicotyledons</taxon>
        <taxon>Gunneridae</taxon>
        <taxon>Pentapetalae</taxon>
        <taxon>rosids</taxon>
        <taxon>fabids</taxon>
        <taxon>Fagales</taxon>
        <taxon>Myricaceae</taxon>
        <taxon>Morella</taxon>
    </lineage>
</organism>
<dbReference type="InterPro" id="IPR011009">
    <property type="entry name" value="Kinase-like_dom_sf"/>
</dbReference>
<keyword evidence="16" id="KW-1185">Reference proteome</keyword>
<dbReference type="GO" id="GO:0005524">
    <property type="term" value="F:ATP binding"/>
    <property type="evidence" value="ECO:0007669"/>
    <property type="project" value="UniProtKB-KW"/>
</dbReference>
<dbReference type="Gene3D" id="3.30.200.20">
    <property type="entry name" value="Phosphorylase Kinase, domain 1"/>
    <property type="match status" value="1"/>
</dbReference>
<gene>
    <name evidence="15" type="ORF">CJ030_MR6G013305</name>
    <name evidence="14" type="ORF">CJ030_MR6G021351</name>
</gene>
<keyword evidence="4" id="KW-0812">Transmembrane</keyword>
<name>A0A6A1VF04_9ROSI</name>
<keyword evidence="11" id="KW-0325">Glycoprotein</keyword>
<dbReference type="PANTHER" id="PTHR27003">
    <property type="entry name" value="OS07G0166700 PROTEIN"/>
    <property type="match status" value="1"/>
</dbReference>
<keyword evidence="8" id="KW-0067">ATP-binding</keyword>
<evidence type="ECO:0000256" key="2">
    <source>
        <dbReference type="ARBA" id="ARBA00022527"/>
    </source>
</evidence>
<feature type="region of interest" description="Disordered" evidence="12">
    <location>
        <begin position="253"/>
        <end position="276"/>
    </location>
</feature>
<evidence type="ECO:0000313" key="14">
    <source>
        <dbReference type="EMBL" id="KAB1211459.1"/>
    </source>
</evidence>
<dbReference type="Pfam" id="PF07714">
    <property type="entry name" value="PK_Tyr_Ser-Thr"/>
    <property type="match status" value="1"/>
</dbReference>
<evidence type="ECO:0000256" key="12">
    <source>
        <dbReference type="SAM" id="MobiDB-lite"/>
    </source>
</evidence>
<feature type="domain" description="Protein kinase" evidence="13">
    <location>
        <begin position="1"/>
        <end position="228"/>
    </location>
</feature>
<evidence type="ECO:0000313" key="16">
    <source>
        <dbReference type="Proteomes" id="UP000516437"/>
    </source>
</evidence>
<dbReference type="AlphaFoldDB" id="A0A6A1VF04"/>
<comment type="caution">
    <text evidence="14">The sequence shown here is derived from an EMBL/GenBank/DDBJ whole genome shotgun (WGS) entry which is preliminary data.</text>
</comment>
<dbReference type="FunFam" id="1.10.510.10:FF:000252">
    <property type="entry name" value="Receptor-like protein kinase FERONIA"/>
    <property type="match status" value="1"/>
</dbReference>
<dbReference type="SMART" id="SM00220">
    <property type="entry name" value="S_TKc"/>
    <property type="match status" value="1"/>
</dbReference>
<evidence type="ECO:0000259" key="13">
    <source>
        <dbReference type="PROSITE" id="PS50011"/>
    </source>
</evidence>
<keyword evidence="7 14" id="KW-0418">Kinase</keyword>
<evidence type="ECO:0000256" key="4">
    <source>
        <dbReference type="ARBA" id="ARBA00022692"/>
    </source>
</evidence>
<reference evidence="14" key="3">
    <citation type="submission" date="2019-09" db="EMBL/GenBank/DDBJ databases">
        <authorList>
            <person name="Gao Z."/>
        </authorList>
    </citation>
    <scope>NUCLEOTIDE SEQUENCE</scope>
    <source>
        <tissue evidence="14">Leaves</tissue>
    </source>
</reference>
<evidence type="ECO:0000256" key="1">
    <source>
        <dbReference type="ARBA" id="ARBA00004479"/>
    </source>
</evidence>
<dbReference type="InterPro" id="IPR008271">
    <property type="entry name" value="Ser/Thr_kinase_AS"/>
</dbReference>
<evidence type="ECO:0000256" key="3">
    <source>
        <dbReference type="ARBA" id="ARBA00022679"/>
    </source>
</evidence>
<evidence type="ECO:0000256" key="6">
    <source>
        <dbReference type="ARBA" id="ARBA00022741"/>
    </source>
</evidence>
<dbReference type="GO" id="GO:0004714">
    <property type="term" value="F:transmembrane receptor protein tyrosine kinase activity"/>
    <property type="evidence" value="ECO:0007669"/>
    <property type="project" value="InterPro"/>
</dbReference>
<dbReference type="GO" id="GO:0009506">
    <property type="term" value="C:plasmodesma"/>
    <property type="evidence" value="ECO:0007669"/>
    <property type="project" value="TreeGrafter"/>
</dbReference>
<proteinExistence type="predicted"/>
<keyword evidence="6" id="KW-0547">Nucleotide-binding</keyword>
<evidence type="ECO:0000256" key="8">
    <source>
        <dbReference type="ARBA" id="ARBA00022840"/>
    </source>
</evidence>
<dbReference type="PANTHER" id="PTHR27003:SF434">
    <property type="entry name" value="RECEPTOR-LIKE PROTEIN KINASE FERONIA"/>
    <property type="match status" value="1"/>
</dbReference>
<keyword evidence="14" id="KW-0675">Receptor</keyword>
<keyword evidence="5" id="KW-0732">Signal</keyword>
<reference evidence="14 16" key="2">
    <citation type="journal article" date="2019" name="Plant Biotechnol. J.">
        <title>The red bayberry genome and genetic basis of sex determination.</title>
        <authorList>
            <person name="Jia H.M."/>
            <person name="Jia H.J."/>
            <person name="Cai Q.L."/>
            <person name="Wang Y."/>
            <person name="Zhao H.B."/>
            <person name="Yang W.F."/>
            <person name="Wang G.Y."/>
            <person name="Li Y.H."/>
            <person name="Zhan D.L."/>
            <person name="Shen Y.T."/>
            <person name="Niu Q.F."/>
            <person name="Chang L."/>
            <person name="Qiu J."/>
            <person name="Zhao L."/>
            <person name="Xie H.B."/>
            <person name="Fu W.Y."/>
            <person name="Jin J."/>
            <person name="Li X.W."/>
            <person name="Jiao Y."/>
            <person name="Zhou C.C."/>
            <person name="Tu T."/>
            <person name="Chai C.Y."/>
            <person name="Gao J.L."/>
            <person name="Fan L.J."/>
            <person name="van de Weg E."/>
            <person name="Wang J.Y."/>
            <person name="Gao Z.S."/>
        </authorList>
    </citation>
    <scope>NUCLEOTIDE SEQUENCE [LARGE SCALE GENOMIC DNA]</scope>
    <source>
        <tissue evidence="14">Leaves</tissue>
    </source>
</reference>
<keyword evidence="2" id="KW-0723">Serine/threonine-protein kinase</keyword>
<protein>
    <submittedName>
        <fullName evidence="14">Receptor-like protein kinase FERONIA</fullName>
    </submittedName>
</protein>
<dbReference type="InterPro" id="IPR045272">
    <property type="entry name" value="ANXUR1/2-like"/>
</dbReference>
<dbReference type="InterPro" id="IPR001245">
    <property type="entry name" value="Ser-Thr/Tyr_kinase_cat_dom"/>
</dbReference>
<evidence type="ECO:0000256" key="11">
    <source>
        <dbReference type="ARBA" id="ARBA00023180"/>
    </source>
</evidence>
<evidence type="ECO:0000256" key="10">
    <source>
        <dbReference type="ARBA" id="ARBA00023136"/>
    </source>
</evidence>
<dbReference type="InterPro" id="IPR000719">
    <property type="entry name" value="Prot_kinase_dom"/>
</dbReference>
<evidence type="ECO:0000256" key="7">
    <source>
        <dbReference type="ARBA" id="ARBA00022777"/>
    </source>
</evidence>
<evidence type="ECO:0000313" key="15">
    <source>
        <dbReference type="EMBL" id="KAB1211563.1"/>
    </source>
</evidence>
<dbReference type="EMBL" id="RXIC02000024">
    <property type="protein sequence ID" value="KAB1211459.1"/>
    <property type="molecule type" value="Genomic_DNA"/>
</dbReference>
<evidence type="ECO:0000256" key="5">
    <source>
        <dbReference type="ARBA" id="ARBA00022729"/>
    </source>
</evidence>
<dbReference type="SUPFAM" id="SSF56112">
    <property type="entry name" value="Protein kinase-like (PK-like)"/>
    <property type="match status" value="1"/>
</dbReference>
<dbReference type="GO" id="GO:0004674">
    <property type="term" value="F:protein serine/threonine kinase activity"/>
    <property type="evidence" value="ECO:0007669"/>
    <property type="project" value="UniProtKB-KW"/>
</dbReference>
<dbReference type="Gene3D" id="1.10.510.10">
    <property type="entry name" value="Transferase(Phosphotransferase) domain 1"/>
    <property type="match status" value="1"/>
</dbReference>
<dbReference type="PROSITE" id="PS50011">
    <property type="entry name" value="PROTEIN_KINASE_DOM"/>
    <property type="match status" value="1"/>
</dbReference>
<dbReference type="GO" id="GO:0005886">
    <property type="term" value="C:plasma membrane"/>
    <property type="evidence" value="ECO:0007669"/>
    <property type="project" value="TreeGrafter"/>
</dbReference>
<accession>A0A6A1VF04</accession>
<dbReference type="Proteomes" id="UP000516437">
    <property type="component" value="Chromosome 6"/>
</dbReference>
<dbReference type="EMBL" id="RXIC02000024">
    <property type="protein sequence ID" value="KAB1211563.1"/>
    <property type="molecule type" value="Genomic_DNA"/>
</dbReference>